<dbReference type="SUPFAM" id="SSF53474">
    <property type="entry name" value="alpha/beta-Hydrolases"/>
    <property type="match status" value="1"/>
</dbReference>
<accession>A0A512DNZ3</accession>
<comment type="caution">
    <text evidence="2">The sequence shown here is derived from an EMBL/GenBank/DDBJ whole genome shotgun (WGS) entry which is preliminary data.</text>
</comment>
<dbReference type="Proteomes" id="UP000321523">
    <property type="component" value="Unassembled WGS sequence"/>
</dbReference>
<evidence type="ECO:0000313" key="2">
    <source>
        <dbReference type="EMBL" id="GEO38176.1"/>
    </source>
</evidence>
<evidence type="ECO:0000313" key="3">
    <source>
        <dbReference type="Proteomes" id="UP000321523"/>
    </source>
</evidence>
<evidence type="ECO:0000259" key="1">
    <source>
        <dbReference type="Pfam" id="PF01738"/>
    </source>
</evidence>
<dbReference type="PANTHER" id="PTHR46623">
    <property type="entry name" value="CARBOXYMETHYLENEBUTENOLIDASE-RELATED"/>
    <property type="match status" value="1"/>
</dbReference>
<dbReference type="Gene3D" id="3.40.50.1820">
    <property type="entry name" value="alpha/beta hydrolase"/>
    <property type="match status" value="1"/>
</dbReference>
<dbReference type="GO" id="GO:0016787">
    <property type="term" value="F:hydrolase activity"/>
    <property type="evidence" value="ECO:0007669"/>
    <property type="project" value="InterPro"/>
</dbReference>
<dbReference type="OrthoDB" id="9771666at2"/>
<keyword evidence="3" id="KW-1185">Reference proteome</keyword>
<protein>
    <submittedName>
        <fullName evidence="2">Carboxymethylenebutenolidase</fullName>
    </submittedName>
</protein>
<dbReference type="InterPro" id="IPR002925">
    <property type="entry name" value="Dienelactn_hydro"/>
</dbReference>
<dbReference type="PANTHER" id="PTHR46623:SF6">
    <property type="entry name" value="ALPHA_BETA-HYDROLASES SUPERFAMILY PROTEIN"/>
    <property type="match status" value="1"/>
</dbReference>
<reference evidence="2 3" key="1">
    <citation type="submission" date="2019-07" db="EMBL/GenBank/DDBJ databases">
        <title>Whole genome shotgun sequence of Skermanella aerolata NBRC 106429.</title>
        <authorList>
            <person name="Hosoyama A."/>
            <person name="Uohara A."/>
            <person name="Ohji S."/>
            <person name="Ichikawa N."/>
        </authorList>
    </citation>
    <scope>NUCLEOTIDE SEQUENCE [LARGE SCALE GENOMIC DNA]</scope>
    <source>
        <strain evidence="2 3">NBRC 106429</strain>
    </source>
</reference>
<gene>
    <name evidence="2" type="ORF">SAE02_23240</name>
</gene>
<dbReference type="InterPro" id="IPR029058">
    <property type="entry name" value="AB_hydrolase_fold"/>
</dbReference>
<dbReference type="EMBL" id="BJYZ01000009">
    <property type="protein sequence ID" value="GEO38176.1"/>
    <property type="molecule type" value="Genomic_DNA"/>
</dbReference>
<organism evidence="2 3">
    <name type="scientific">Skermanella aerolata</name>
    <dbReference type="NCBI Taxonomy" id="393310"/>
    <lineage>
        <taxon>Bacteria</taxon>
        <taxon>Pseudomonadati</taxon>
        <taxon>Pseudomonadota</taxon>
        <taxon>Alphaproteobacteria</taxon>
        <taxon>Rhodospirillales</taxon>
        <taxon>Azospirillaceae</taxon>
        <taxon>Skermanella</taxon>
    </lineage>
</organism>
<dbReference type="InterPro" id="IPR051049">
    <property type="entry name" value="Dienelactone_hydrolase-like"/>
</dbReference>
<dbReference type="Pfam" id="PF01738">
    <property type="entry name" value="DLH"/>
    <property type="match status" value="1"/>
</dbReference>
<feature type="domain" description="Dienelactone hydrolase" evidence="1">
    <location>
        <begin position="14"/>
        <end position="229"/>
    </location>
</feature>
<sequence>MTDVTINAADGGTFTGYLAKPASGTGPGIVVAQEIFGVNHVMRDLCDDLAAQGYFALCPDLFWRQEPGIQITDKTDAEWAKAFELYKGFSEVKGVDDLISSLNYLREVEGCNGSVGTLGYCLGGKLAYLMATRSNADCSVSYYGVGIEKNLDEASAITKPYLAHVAEKDQFVPPESQQQIREALSKVNRAAVHFYPGCDHAFARIGGAHYDKASADLANQRTADFLTEHLKA</sequence>
<proteinExistence type="predicted"/>
<dbReference type="AlphaFoldDB" id="A0A512DNZ3"/>
<dbReference type="RefSeq" id="WP_044428379.1">
    <property type="nucleotide sequence ID" value="NZ_BJYZ01000009.1"/>
</dbReference>
<name>A0A512DNZ3_9PROT</name>